<dbReference type="Gene3D" id="1.10.490.10">
    <property type="entry name" value="Globins"/>
    <property type="match status" value="1"/>
</dbReference>
<protein>
    <submittedName>
        <fullName evidence="1">Uncharacterized protein</fullName>
    </submittedName>
</protein>
<accession>A0A7S2SBR3</accession>
<reference evidence="1" key="1">
    <citation type="submission" date="2021-01" db="EMBL/GenBank/DDBJ databases">
        <authorList>
            <person name="Corre E."/>
            <person name="Pelletier E."/>
            <person name="Niang G."/>
            <person name="Scheremetjew M."/>
            <person name="Finn R."/>
            <person name="Kale V."/>
            <person name="Holt S."/>
            <person name="Cochrane G."/>
            <person name="Meng A."/>
            <person name="Brown T."/>
            <person name="Cohen L."/>
        </authorList>
    </citation>
    <scope>NUCLEOTIDE SEQUENCE</scope>
    <source>
        <strain evidence="1">CCMP1243</strain>
    </source>
</reference>
<sequence>MRYFGVKKRSPDHGAVRDAEAAVVATAEASLEQLQLDPDIREENAAAGLGLVLDQDALDDLPAAEPVSQLTTGVRLNVVGRTHQPSEATARLLEEVGGVATLERFTNLFYEKAFADPHIDSFIRDHNDPHGARFAKWIAEKLGGDASGRPWSRDRMERPAEVVSLPGAGEVQVHDRSSAHYAAWHSPKRAPEKVGDHFQLDDCRIWMRLHFWAARESGAFDHPGFQEYYVKFIGHFVSVYERTAPAFARESARWSEDAENIRRYLEAGREMENVKGLSYHQAISALPIHERPSMRNQWPYV</sequence>
<organism evidence="1">
    <name type="scientific">Rhizochromulina marina</name>
    <dbReference type="NCBI Taxonomy" id="1034831"/>
    <lineage>
        <taxon>Eukaryota</taxon>
        <taxon>Sar</taxon>
        <taxon>Stramenopiles</taxon>
        <taxon>Ochrophyta</taxon>
        <taxon>Dictyochophyceae</taxon>
        <taxon>Rhizochromulinales</taxon>
        <taxon>Rhizochromulina</taxon>
    </lineage>
</organism>
<name>A0A7S2SBR3_9STRA</name>
<evidence type="ECO:0000313" key="1">
    <source>
        <dbReference type="EMBL" id="CAD9695225.1"/>
    </source>
</evidence>
<gene>
    <name evidence="1" type="ORF">RMAR1173_LOCUS13075</name>
</gene>
<proteinExistence type="predicted"/>
<dbReference type="AlphaFoldDB" id="A0A7S2SBR3"/>
<dbReference type="EMBL" id="HBHJ01019765">
    <property type="protein sequence ID" value="CAD9695225.1"/>
    <property type="molecule type" value="Transcribed_RNA"/>
</dbReference>
<dbReference type="InterPro" id="IPR012292">
    <property type="entry name" value="Globin/Proto"/>
</dbReference>
<dbReference type="GO" id="GO:0020037">
    <property type="term" value="F:heme binding"/>
    <property type="evidence" value="ECO:0007669"/>
    <property type="project" value="InterPro"/>
</dbReference>
<dbReference type="GO" id="GO:0019825">
    <property type="term" value="F:oxygen binding"/>
    <property type="evidence" value="ECO:0007669"/>
    <property type="project" value="InterPro"/>
</dbReference>